<sequence>MIDLQTEFIKSESAGLLEKNIKFMYENLKKLNIINLMNLDLEEIINKIEHSNLKVIEKNF</sequence>
<name>A0ABU1Y6G8_9FLAO</name>
<evidence type="ECO:0000313" key="2">
    <source>
        <dbReference type="Proteomes" id="UP001269081"/>
    </source>
</evidence>
<evidence type="ECO:0000313" key="1">
    <source>
        <dbReference type="EMBL" id="MDR7209116.1"/>
    </source>
</evidence>
<accession>A0ABU1Y6G8</accession>
<dbReference type="EMBL" id="JAVDWQ010000002">
    <property type="protein sequence ID" value="MDR7209116.1"/>
    <property type="molecule type" value="Genomic_DNA"/>
</dbReference>
<dbReference type="RefSeq" id="WP_310279012.1">
    <property type="nucleotide sequence ID" value="NZ_JAVDWQ010000002.1"/>
</dbReference>
<organism evidence="1 2">
    <name type="scientific">Flavobacterium piscis</name>
    <dbReference type="NCBI Taxonomy" id="1114874"/>
    <lineage>
        <taxon>Bacteria</taxon>
        <taxon>Pseudomonadati</taxon>
        <taxon>Bacteroidota</taxon>
        <taxon>Flavobacteriia</taxon>
        <taxon>Flavobacteriales</taxon>
        <taxon>Flavobacteriaceae</taxon>
        <taxon>Flavobacterium</taxon>
    </lineage>
</organism>
<reference evidence="1 2" key="1">
    <citation type="submission" date="2023-07" db="EMBL/GenBank/DDBJ databases">
        <title>Sorghum-associated microbial communities from plants grown in Nebraska, USA.</title>
        <authorList>
            <person name="Schachtman D."/>
        </authorList>
    </citation>
    <scope>NUCLEOTIDE SEQUENCE [LARGE SCALE GENOMIC DNA]</scope>
    <source>
        <strain evidence="1 2">4129</strain>
    </source>
</reference>
<gene>
    <name evidence="1" type="ORF">J2W48_001046</name>
</gene>
<keyword evidence="2" id="KW-1185">Reference proteome</keyword>
<dbReference type="Proteomes" id="UP001269081">
    <property type="component" value="Unassembled WGS sequence"/>
</dbReference>
<proteinExistence type="predicted"/>
<comment type="caution">
    <text evidence="1">The sequence shown here is derived from an EMBL/GenBank/DDBJ whole genome shotgun (WGS) entry which is preliminary data.</text>
</comment>
<protein>
    <submittedName>
        <fullName evidence="1">Uncharacterized protein</fullName>
    </submittedName>
</protein>